<evidence type="ECO:0000313" key="2">
    <source>
        <dbReference type="EMBL" id="QEX20560.1"/>
    </source>
</evidence>
<proteinExistence type="predicted"/>
<name>A0A5J6MWJ7_9PROT</name>
<dbReference type="EMBL" id="CP042582">
    <property type="protein sequence ID" value="QEX20560.1"/>
    <property type="molecule type" value="Genomic_DNA"/>
</dbReference>
<dbReference type="KEGG" id="hadh:FRZ61_04770"/>
<evidence type="ECO:0000313" key="3">
    <source>
        <dbReference type="Proteomes" id="UP000325797"/>
    </source>
</evidence>
<protein>
    <submittedName>
        <fullName evidence="2">Uncharacterized protein</fullName>
    </submittedName>
</protein>
<accession>A0A5J6MWJ7</accession>
<keyword evidence="1" id="KW-1133">Transmembrane helix</keyword>
<reference evidence="2 3" key="1">
    <citation type="submission" date="2019-08" db="EMBL/GenBank/DDBJ databases">
        <title>Hyperibacter terrae gen. nov., sp. nov. and Hyperibacter viscosus sp. nov., two new members in the family Rhodospirillaceae isolated from the rhizosphere of Hypericum perforatum.</title>
        <authorList>
            <person name="Noviana Z."/>
        </authorList>
    </citation>
    <scope>NUCLEOTIDE SEQUENCE [LARGE SCALE GENOMIC DNA]</scope>
    <source>
        <strain evidence="2 3">R5959</strain>
    </source>
</reference>
<dbReference type="OrthoDB" id="9994383at2"/>
<organism evidence="2 3">
    <name type="scientific">Hypericibacter adhaerens</name>
    <dbReference type="NCBI Taxonomy" id="2602016"/>
    <lineage>
        <taxon>Bacteria</taxon>
        <taxon>Pseudomonadati</taxon>
        <taxon>Pseudomonadota</taxon>
        <taxon>Alphaproteobacteria</taxon>
        <taxon>Rhodospirillales</taxon>
        <taxon>Dongiaceae</taxon>
        <taxon>Hypericibacter</taxon>
    </lineage>
</organism>
<feature type="transmembrane region" description="Helical" evidence="1">
    <location>
        <begin position="21"/>
        <end position="39"/>
    </location>
</feature>
<dbReference type="AlphaFoldDB" id="A0A5J6MWJ7"/>
<keyword evidence="1" id="KW-0812">Transmembrane</keyword>
<keyword evidence="1" id="KW-0472">Membrane</keyword>
<dbReference type="RefSeq" id="WP_151114797.1">
    <property type="nucleotide sequence ID" value="NZ_CP042582.1"/>
</dbReference>
<dbReference type="Proteomes" id="UP000325797">
    <property type="component" value="Chromosome"/>
</dbReference>
<evidence type="ECO:0000256" key="1">
    <source>
        <dbReference type="SAM" id="Phobius"/>
    </source>
</evidence>
<sequence>MSVSYTFERRRIFRRRSSWSMKANFAIVILMGLAIGYLLPELISSVGATTPSLGEPAFGQVDQAAPGTGTGFAFLGDNRMDCPAQAAAAVGIDTPARTAVALMPWPDSIAPTAGPSSALR</sequence>
<gene>
    <name evidence="2" type="ORF">FRZ61_04770</name>
</gene>
<keyword evidence="3" id="KW-1185">Reference proteome</keyword>